<organism evidence="2">
    <name type="scientific">Coccolithus braarudii</name>
    <dbReference type="NCBI Taxonomy" id="221442"/>
    <lineage>
        <taxon>Eukaryota</taxon>
        <taxon>Haptista</taxon>
        <taxon>Haptophyta</taxon>
        <taxon>Prymnesiophyceae</taxon>
        <taxon>Coccolithales</taxon>
        <taxon>Coccolithaceae</taxon>
        <taxon>Coccolithus</taxon>
    </lineage>
</organism>
<protein>
    <submittedName>
        <fullName evidence="2">Uncharacterized protein</fullName>
    </submittedName>
</protein>
<feature type="compositionally biased region" description="Low complexity" evidence="1">
    <location>
        <begin position="97"/>
        <end position="111"/>
    </location>
</feature>
<evidence type="ECO:0000256" key="1">
    <source>
        <dbReference type="SAM" id="MobiDB-lite"/>
    </source>
</evidence>
<proteinExistence type="predicted"/>
<gene>
    <name evidence="2" type="ORF">CPEL01642_LOCUS20113</name>
</gene>
<feature type="region of interest" description="Disordered" evidence="1">
    <location>
        <begin position="52"/>
        <end position="118"/>
    </location>
</feature>
<accession>A0A7S0LNE4</accession>
<name>A0A7S0LNE4_9EUKA</name>
<evidence type="ECO:0000313" key="2">
    <source>
        <dbReference type="EMBL" id="CAD8616732.1"/>
    </source>
</evidence>
<dbReference type="EMBL" id="HBEY01042029">
    <property type="protein sequence ID" value="CAD8616732.1"/>
    <property type="molecule type" value="Transcribed_RNA"/>
</dbReference>
<reference evidence="2" key="1">
    <citation type="submission" date="2021-01" db="EMBL/GenBank/DDBJ databases">
        <authorList>
            <person name="Corre E."/>
            <person name="Pelletier E."/>
            <person name="Niang G."/>
            <person name="Scheremetjew M."/>
            <person name="Finn R."/>
            <person name="Kale V."/>
            <person name="Holt S."/>
            <person name="Cochrane G."/>
            <person name="Meng A."/>
            <person name="Brown T."/>
            <person name="Cohen L."/>
        </authorList>
    </citation>
    <scope>NUCLEOTIDE SEQUENCE</scope>
    <source>
        <strain evidence="2">PLY182g</strain>
    </source>
</reference>
<dbReference type="AlphaFoldDB" id="A0A7S0LNE4"/>
<sequence>MAARLRGMVPVLAVQTHWDKALARLTREGRMHDPLAIIVAIQSAFASAQSRARTDADKVQMNADQTPEQLLRPPTHAPPAAPHLRSGGASHPPRLTALAHAAEASAQPLQADDADAAL</sequence>